<evidence type="ECO:0000256" key="2">
    <source>
        <dbReference type="SAM" id="SignalP"/>
    </source>
</evidence>
<protein>
    <submittedName>
        <fullName evidence="4">Peroxidasin homolog</fullName>
    </submittedName>
</protein>
<name>A0ABM1TIW6_LIMPO</name>
<dbReference type="InterPro" id="IPR010255">
    <property type="entry name" value="Haem_peroxidase_sf"/>
</dbReference>
<dbReference type="GeneID" id="106471503"/>
<evidence type="ECO:0000313" key="4">
    <source>
        <dbReference type="RefSeq" id="XP_022255822.1"/>
    </source>
</evidence>
<feature type="chain" id="PRO_5045469536" evidence="2">
    <location>
        <begin position="31"/>
        <end position="765"/>
    </location>
</feature>
<reference evidence="4" key="1">
    <citation type="submission" date="2025-08" db="UniProtKB">
        <authorList>
            <consortium name="RefSeq"/>
        </authorList>
    </citation>
    <scope>IDENTIFICATION</scope>
    <source>
        <tissue evidence="4">Muscle</tissue>
    </source>
</reference>
<gene>
    <name evidence="4" type="primary">LOC106471503</name>
</gene>
<keyword evidence="1" id="KW-0560">Oxidoreductase</keyword>
<keyword evidence="1" id="KW-0575">Peroxidase</keyword>
<dbReference type="Pfam" id="PF03098">
    <property type="entry name" value="An_peroxidase"/>
    <property type="match status" value="2"/>
</dbReference>
<keyword evidence="3" id="KW-1185">Reference proteome</keyword>
<sequence>MTVNKARAVSLYKHMKLVTLIVCVCVVSLAGDTKPNIIFESRQTSTVKALSDFTDNPSNIKDPVDVESRVTSSIVKNPVVPEDSPLSTFAKKNPDAEDIGVLSSTTEPAVIQSVNISYFEKDPNFSESRNIPTAQEETVVIRDTGILSIKKDPTLPKPSTNFEPSVNKSMDDHSLMKELSVAESRVFPRPPPGGFQTTVALLMLNVQSSVPSLNSIPAVPVDIQTFGGSSVCGLILRRTYTDGLRKSLSPPYGGFFNLLKPGPIHYDGPVEEVCIRYTDVNLALAEAKRRKGSFKLTREEIMNGLPMIDTSRTDIWNICPAHVKPVPCTVERHRTYTGICNNVQHSSWGTTHTQFVRFLPPAYADGISAPRISVTGGPLPPARVISTYIHPDVDFPSGELSVLVMSWGQFIDHDMTLAAVPRDERDLDFKCCGIPKDLRHPNCMPIEIPPDDPFYSHYGQHCMEFKRLEAGQRPGCTLGYDMALLQGYWNGYDDNVHMGMANSFQAAAFRFGHTHIQGMVRRYNKYHEFVGEDPLRILLRQPYIVYEPGKMDELIGGLINTPAQTYDPFITMEVTNHLFEEPPHQFGMDLIAFNIMRGRETGVPGYNDFRHWCGLGRAKTFEELEPYLNNRTAFKYAQIYKHPDDIDLWSGGVSERRLPGAMIGPTFACIIARQFDNVRRGDRYWYENSGFPSAFTPDQVREIKKSYQSKLICENADDMPTIQLYAMRLPHPIYNPRLPCRDIPSIDLRFWQEDPIHGGYPFKRK</sequence>
<keyword evidence="2" id="KW-0732">Signal</keyword>
<dbReference type="PROSITE" id="PS50292">
    <property type="entry name" value="PEROXIDASE_3"/>
    <property type="match status" value="1"/>
</dbReference>
<organism evidence="3 4">
    <name type="scientific">Limulus polyphemus</name>
    <name type="common">Atlantic horseshoe crab</name>
    <dbReference type="NCBI Taxonomy" id="6850"/>
    <lineage>
        <taxon>Eukaryota</taxon>
        <taxon>Metazoa</taxon>
        <taxon>Ecdysozoa</taxon>
        <taxon>Arthropoda</taxon>
        <taxon>Chelicerata</taxon>
        <taxon>Merostomata</taxon>
        <taxon>Xiphosura</taxon>
        <taxon>Limulidae</taxon>
        <taxon>Limulus</taxon>
    </lineage>
</organism>
<dbReference type="RefSeq" id="XP_022255822.1">
    <property type="nucleotide sequence ID" value="XM_022400114.1"/>
</dbReference>
<dbReference type="Proteomes" id="UP000694941">
    <property type="component" value="Unplaced"/>
</dbReference>
<evidence type="ECO:0000313" key="3">
    <source>
        <dbReference type="Proteomes" id="UP000694941"/>
    </source>
</evidence>
<accession>A0ABM1TIW6</accession>
<dbReference type="InterPro" id="IPR019791">
    <property type="entry name" value="Haem_peroxidase_animal"/>
</dbReference>
<feature type="signal peptide" evidence="2">
    <location>
        <begin position="1"/>
        <end position="30"/>
    </location>
</feature>
<dbReference type="PANTHER" id="PTHR11475">
    <property type="entry name" value="OXIDASE/PEROXIDASE"/>
    <property type="match status" value="1"/>
</dbReference>
<evidence type="ECO:0000256" key="1">
    <source>
        <dbReference type="ARBA" id="ARBA00022559"/>
    </source>
</evidence>
<dbReference type="Gene3D" id="1.10.640.10">
    <property type="entry name" value="Haem peroxidase domain superfamily, animal type"/>
    <property type="match status" value="2"/>
</dbReference>
<dbReference type="InterPro" id="IPR037120">
    <property type="entry name" value="Haem_peroxidase_sf_animal"/>
</dbReference>
<dbReference type="PANTHER" id="PTHR11475:SF106">
    <property type="entry name" value="CURLY SU"/>
    <property type="match status" value="1"/>
</dbReference>
<proteinExistence type="predicted"/>
<dbReference type="SUPFAM" id="SSF48113">
    <property type="entry name" value="Heme-dependent peroxidases"/>
    <property type="match status" value="1"/>
</dbReference>